<organism evidence="2 3">
    <name type="scientific">Manduca sexta</name>
    <name type="common">Tobacco hawkmoth</name>
    <name type="synonym">Tobacco hornworm</name>
    <dbReference type="NCBI Taxonomy" id="7130"/>
    <lineage>
        <taxon>Eukaryota</taxon>
        <taxon>Metazoa</taxon>
        <taxon>Ecdysozoa</taxon>
        <taxon>Arthropoda</taxon>
        <taxon>Hexapoda</taxon>
        <taxon>Insecta</taxon>
        <taxon>Pterygota</taxon>
        <taxon>Neoptera</taxon>
        <taxon>Endopterygota</taxon>
        <taxon>Lepidoptera</taxon>
        <taxon>Glossata</taxon>
        <taxon>Ditrysia</taxon>
        <taxon>Bombycoidea</taxon>
        <taxon>Sphingidae</taxon>
        <taxon>Sphinginae</taxon>
        <taxon>Sphingini</taxon>
        <taxon>Manduca</taxon>
    </lineage>
</organism>
<proteinExistence type="predicted"/>
<protein>
    <submittedName>
        <fullName evidence="2">Uncharacterized protein</fullName>
    </submittedName>
</protein>
<gene>
    <name evidence="2" type="ORF">O3G_MSEX014293</name>
</gene>
<reference evidence="2" key="1">
    <citation type="journal article" date="2016" name="Insect Biochem. Mol. Biol.">
        <title>Multifaceted biological insights from a draft genome sequence of the tobacco hornworm moth, Manduca sexta.</title>
        <authorList>
            <person name="Kanost M.R."/>
            <person name="Arrese E.L."/>
            <person name="Cao X."/>
            <person name="Chen Y.R."/>
            <person name="Chellapilla S."/>
            <person name="Goldsmith M.R."/>
            <person name="Grosse-Wilde E."/>
            <person name="Heckel D.G."/>
            <person name="Herndon N."/>
            <person name="Jiang H."/>
            <person name="Papanicolaou A."/>
            <person name="Qu J."/>
            <person name="Soulages J.L."/>
            <person name="Vogel H."/>
            <person name="Walters J."/>
            <person name="Waterhouse R.M."/>
            <person name="Ahn S.J."/>
            <person name="Almeida F.C."/>
            <person name="An C."/>
            <person name="Aqrawi P."/>
            <person name="Bretschneider A."/>
            <person name="Bryant W.B."/>
            <person name="Bucks S."/>
            <person name="Chao H."/>
            <person name="Chevignon G."/>
            <person name="Christen J.M."/>
            <person name="Clarke D.F."/>
            <person name="Dittmer N.T."/>
            <person name="Ferguson L.C.F."/>
            <person name="Garavelou S."/>
            <person name="Gordon K.H.J."/>
            <person name="Gunaratna R.T."/>
            <person name="Han Y."/>
            <person name="Hauser F."/>
            <person name="He Y."/>
            <person name="Heidel-Fischer H."/>
            <person name="Hirsh A."/>
            <person name="Hu Y."/>
            <person name="Jiang H."/>
            <person name="Kalra D."/>
            <person name="Klinner C."/>
            <person name="Konig C."/>
            <person name="Kovar C."/>
            <person name="Kroll A.R."/>
            <person name="Kuwar S.S."/>
            <person name="Lee S.L."/>
            <person name="Lehman R."/>
            <person name="Li K."/>
            <person name="Li Z."/>
            <person name="Liang H."/>
            <person name="Lovelace S."/>
            <person name="Lu Z."/>
            <person name="Mansfield J.H."/>
            <person name="McCulloch K.J."/>
            <person name="Mathew T."/>
            <person name="Morton B."/>
            <person name="Muzny D.M."/>
            <person name="Neunemann D."/>
            <person name="Ongeri F."/>
            <person name="Pauchet Y."/>
            <person name="Pu L.L."/>
            <person name="Pyrousis I."/>
            <person name="Rao X.J."/>
            <person name="Redding A."/>
            <person name="Roesel C."/>
            <person name="Sanchez-Gracia A."/>
            <person name="Schaack S."/>
            <person name="Shukla A."/>
            <person name="Tetreau G."/>
            <person name="Wang Y."/>
            <person name="Xiong G.H."/>
            <person name="Traut W."/>
            <person name="Walsh T.K."/>
            <person name="Worley K.C."/>
            <person name="Wu D."/>
            <person name="Wu W."/>
            <person name="Wu Y.Q."/>
            <person name="Zhang X."/>
            <person name="Zou Z."/>
            <person name="Zucker H."/>
            <person name="Briscoe A.D."/>
            <person name="Burmester T."/>
            <person name="Clem R.J."/>
            <person name="Feyereisen R."/>
            <person name="Grimmelikhuijzen C.J.P."/>
            <person name="Hamodrakas S.J."/>
            <person name="Hansson B.S."/>
            <person name="Huguet E."/>
            <person name="Jermiin L.S."/>
            <person name="Lan Q."/>
            <person name="Lehman H.K."/>
            <person name="Lorenzen M."/>
            <person name="Merzendorfer H."/>
            <person name="Michalopoulos I."/>
            <person name="Morton D.B."/>
            <person name="Muthukrishnan S."/>
            <person name="Oakeshott J.G."/>
            <person name="Palmer W."/>
            <person name="Park Y."/>
            <person name="Passarelli A.L."/>
            <person name="Rozas J."/>
            <person name="Schwartz L.M."/>
            <person name="Smith W."/>
            <person name="Southgate A."/>
            <person name="Vilcinskas A."/>
            <person name="Vogt R."/>
            <person name="Wang P."/>
            <person name="Werren J."/>
            <person name="Yu X.Q."/>
            <person name="Zhou J.J."/>
            <person name="Brown S.J."/>
            <person name="Scherer S.E."/>
            <person name="Richards S."/>
            <person name="Blissard G.W."/>
        </authorList>
    </citation>
    <scope>NUCLEOTIDE SEQUENCE</scope>
</reference>
<keyword evidence="3" id="KW-1185">Reference proteome</keyword>
<evidence type="ECO:0000313" key="2">
    <source>
        <dbReference type="EMBL" id="KAG6464124.1"/>
    </source>
</evidence>
<sequence length="101" mass="11558">MYFLTLFLIGGALCKPYDGYYCMPYQAPYPCQNYYQQDYYNQQPFVMKPDSPGIKEEPEIPPPRPVDPVPTPRKKTKRVLTRIFSIPGALADSFLSGEISV</sequence>
<feature type="compositionally biased region" description="Pro residues" evidence="1">
    <location>
        <begin position="60"/>
        <end position="71"/>
    </location>
</feature>
<dbReference type="Proteomes" id="UP000791440">
    <property type="component" value="Unassembled WGS sequence"/>
</dbReference>
<dbReference type="AlphaFoldDB" id="A0A921ZUZ0"/>
<reference evidence="2" key="2">
    <citation type="submission" date="2020-12" db="EMBL/GenBank/DDBJ databases">
        <authorList>
            <person name="Kanost M."/>
        </authorList>
    </citation>
    <scope>NUCLEOTIDE SEQUENCE</scope>
</reference>
<dbReference type="EMBL" id="JH669098">
    <property type="protein sequence ID" value="KAG6464124.1"/>
    <property type="molecule type" value="Genomic_DNA"/>
</dbReference>
<evidence type="ECO:0000313" key="3">
    <source>
        <dbReference type="Proteomes" id="UP000791440"/>
    </source>
</evidence>
<comment type="caution">
    <text evidence="2">The sequence shown here is derived from an EMBL/GenBank/DDBJ whole genome shotgun (WGS) entry which is preliminary data.</text>
</comment>
<feature type="region of interest" description="Disordered" evidence="1">
    <location>
        <begin position="47"/>
        <end position="74"/>
    </location>
</feature>
<evidence type="ECO:0000256" key="1">
    <source>
        <dbReference type="SAM" id="MobiDB-lite"/>
    </source>
</evidence>
<accession>A0A921ZUZ0</accession>
<name>A0A921ZUZ0_MANSE</name>